<proteinExistence type="predicted"/>
<evidence type="ECO:0000313" key="3">
    <source>
        <dbReference type="Proteomes" id="UP001341840"/>
    </source>
</evidence>
<sequence>MSVRPTKNRKIFTLYEDSFHDFKGRYFKIFAVGNHRSFWPSLEGDGLFPPHWSDQASFDIAPVKYEGLNADKKDMTDILTFLFSKNNLSSKSLLGSPEESQKSIAKMARNDVTLSRLPTSSATIPIGGAQVVPTESAGKTQVEPDGGSSTNTGDVGERLVEISSSAREEVPLPPPPSPKNDDLLLRV</sequence>
<protein>
    <submittedName>
        <fullName evidence="2">Uncharacterized protein</fullName>
    </submittedName>
</protein>
<feature type="compositionally biased region" description="Basic and acidic residues" evidence="1">
    <location>
        <begin position="155"/>
        <end position="170"/>
    </location>
</feature>
<evidence type="ECO:0000313" key="2">
    <source>
        <dbReference type="EMBL" id="MED6221062.1"/>
    </source>
</evidence>
<dbReference type="EMBL" id="JASCZI010272214">
    <property type="protein sequence ID" value="MED6221062.1"/>
    <property type="molecule type" value="Genomic_DNA"/>
</dbReference>
<reference evidence="2 3" key="1">
    <citation type="journal article" date="2023" name="Plants (Basel)">
        <title>Bridging the Gap: Combining Genomics and Transcriptomics Approaches to Understand Stylosanthes scabra, an Orphan Legume from the Brazilian Caatinga.</title>
        <authorList>
            <person name="Ferreira-Neto J.R.C."/>
            <person name="da Silva M.D."/>
            <person name="Binneck E."/>
            <person name="de Melo N.F."/>
            <person name="da Silva R.H."/>
            <person name="de Melo A.L.T.M."/>
            <person name="Pandolfi V."/>
            <person name="Bustamante F.O."/>
            <person name="Brasileiro-Vidal A.C."/>
            <person name="Benko-Iseppon A.M."/>
        </authorList>
    </citation>
    <scope>NUCLEOTIDE SEQUENCE [LARGE SCALE GENOMIC DNA]</scope>
    <source>
        <tissue evidence="2">Leaves</tissue>
    </source>
</reference>
<comment type="caution">
    <text evidence="2">The sequence shown here is derived from an EMBL/GenBank/DDBJ whole genome shotgun (WGS) entry which is preliminary data.</text>
</comment>
<gene>
    <name evidence="2" type="ORF">PIB30_050852</name>
</gene>
<organism evidence="2 3">
    <name type="scientific">Stylosanthes scabra</name>
    <dbReference type="NCBI Taxonomy" id="79078"/>
    <lineage>
        <taxon>Eukaryota</taxon>
        <taxon>Viridiplantae</taxon>
        <taxon>Streptophyta</taxon>
        <taxon>Embryophyta</taxon>
        <taxon>Tracheophyta</taxon>
        <taxon>Spermatophyta</taxon>
        <taxon>Magnoliopsida</taxon>
        <taxon>eudicotyledons</taxon>
        <taxon>Gunneridae</taxon>
        <taxon>Pentapetalae</taxon>
        <taxon>rosids</taxon>
        <taxon>fabids</taxon>
        <taxon>Fabales</taxon>
        <taxon>Fabaceae</taxon>
        <taxon>Papilionoideae</taxon>
        <taxon>50 kb inversion clade</taxon>
        <taxon>dalbergioids sensu lato</taxon>
        <taxon>Dalbergieae</taxon>
        <taxon>Pterocarpus clade</taxon>
        <taxon>Stylosanthes</taxon>
    </lineage>
</organism>
<keyword evidence="3" id="KW-1185">Reference proteome</keyword>
<accession>A0ABU6ZGG5</accession>
<dbReference type="Proteomes" id="UP001341840">
    <property type="component" value="Unassembled WGS sequence"/>
</dbReference>
<feature type="region of interest" description="Disordered" evidence="1">
    <location>
        <begin position="123"/>
        <end position="187"/>
    </location>
</feature>
<name>A0ABU6ZGG5_9FABA</name>
<evidence type="ECO:0000256" key="1">
    <source>
        <dbReference type="SAM" id="MobiDB-lite"/>
    </source>
</evidence>